<keyword evidence="5" id="KW-0812">Transmembrane</keyword>
<dbReference type="GO" id="GO:0006633">
    <property type="term" value="P:fatty acid biosynthetic process"/>
    <property type="evidence" value="ECO:0007669"/>
    <property type="project" value="TreeGrafter"/>
</dbReference>
<evidence type="ECO:0000313" key="9">
    <source>
        <dbReference type="Proteomes" id="UP000886891"/>
    </source>
</evidence>
<dbReference type="GO" id="GO:0015645">
    <property type="term" value="F:fatty acid ligase activity"/>
    <property type="evidence" value="ECO:0007669"/>
    <property type="project" value="TreeGrafter"/>
</dbReference>
<feature type="domain" description="AMP-binding enzyme C-terminal" evidence="7">
    <location>
        <begin position="460"/>
        <end position="538"/>
    </location>
</feature>
<dbReference type="Pfam" id="PF13193">
    <property type="entry name" value="AMP-binding_C"/>
    <property type="match status" value="1"/>
</dbReference>
<dbReference type="InterPro" id="IPR042099">
    <property type="entry name" value="ANL_N_sf"/>
</dbReference>
<keyword evidence="2" id="KW-0436">Ligase</keyword>
<dbReference type="GO" id="GO:0004321">
    <property type="term" value="F:fatty-acyl-CoA synthase activity"/>
    <property type="evidence" value="ECO:0007669"/>
    <property type="project" value="TreeGrafter"/>
</dbReference>
<evidence type="ECO:0000256" key="3">
    <source>
        <dbReference type="ARBA" id="ARBA00022741"/>
    </source>
</evidence>
<dbReference type="EMBL" id="DVOH01000013">
    <property type="protein sequence ID" value="HIU99769.1"/>
    <property type="molecule type" value="Genomic_DNA"/>
</dbReference>
<evidence type="ECO:0000259" key="6">
    <source>
        <dbReference type="Pfam" id="PF00501"/>
    </source>
</evidence>
<keyword evidence="4" id="KW-0067">ATP-binding</keyword>
<reference evidence="8" key="1">
    <citation type="submission" date="2020-10" db="EMBL/GenBank/DDBJ databases">
        <authorList>
            <person name="Gilroy R."/>
        </authorList>
    </citation>
    <scope>NUCLEOTIDE SEQUENCE</scope>
    <source>
        <strain evidence="8">23406</strain>
    </source>
</reference>
<feature type="domain" description="AMP-dependent synthetase/ligase" evidence="6">
    <location>
        <begin position="38"/>
        <end position="399"/>
    </location>
</feature>
<dbReference type="GO" id="GO:0005524">
    <property type="term" value="F:ATP binding"/>
    <property type="evidence" value="ECO:0007669"/>
    <property type="project" value="UniProtKB-KW"/>
</dbReference>
<dbReference type="AlphaFoldDB" id="A0A9D1SWY7"/>
<dbReference type="Gene3D" id="3.40.50.12780">
    <property type="entry name" value="N-terminal domain of ligase-like"/>
    <property type="match status" value="1"/>
</dbReference>
<evidence type="ECO:0000256" key="2">
    <source>
        <dbReference type="ARBA" id="ARBA00022598"/>
    </source>
</evidence>
<dbReference type="Pfam" id="PF00501">
    <property type="entry name" value="AMP-binding"/>
    <property type="match status" value="1"/>
</dbReference>
<dbReference type="Gene3D" id="3.30.300.30">
    <property type="match status" value="1"/>
</dbReference>
<dbReference type="Proteomes" id="UP000886891">
    <property type="component" value="Unassembled WGS sequence"/>
</dbReference>
<dbReference type="GO" id="GO:0006637">
    <property type="term" value="P:acyl-CoA metabolic process"/>
    <property type="evidence" value="ECO:0007669"/>
    <property type="project" value="TreeGrafter"/>
</dbReference>
<keyword evidence="5" id="KW-0472">Membrane</keyword>
<accession>A0A9D1SWY7</accession>
<sequence>MLHKYLNRTDFKDYRDFADNVKLNHVDQFNFGYDVVDEYARIAPEKRALVWCDKHGEERIFTFADISKESNKIANMLRAKGLKKGDFVMTMLNRRYEYYLVCVACCKLGLTLIPATYLLTEKDIEYRCNNAEVKALFCINEDEVIEYVNRATPYCTTLLYRFTVGTRDGFLDLHAEYEGCSDVLDLPLSERPALGDTMLVYFTSGTTGYPKMVAHDFKYPLGHIMTAYFWQAVVDDGLHFTSAESGWAKFSWGKIYGQWLSGSAVFCYDYYGRFTPTDLLPLIGKYGITSFCAPPTIYRFLIREDLSKYDFSSLVSCTTAGEPLNAEVSRQFYKATGLTIREGFGQTESAVILATFRYCKAVPGSTGLPCPIYDLVLLDDNDEVVTGTDSVGEICIRLSNDQFGLLHGYHKDPERTQNALGTGYYHTGDLATKDSEGYFWFVGRKDDIIKSSGYRIGPFEVESALQEHPAVLECAITGVPDPLRGQIVKATIILNKGYEPSDELVKELQNHVKHATAPYKYPRVIEFVKELPKTISGKIKRTDIRKQDKKA</sequence>
<name>A0A9D1SWY7_9FIRM</name>
<evidence type="ECO:0000256" key="5">
    <source>
        <dbReference type="SAM" id="Phobius"/>
    </source>
</evidence>
<dbReference type="PANTHER" id="PTHR43605">
    <property type="entry name" value="ACYL-COENZYME A SYNTHETASE"/>
    <property type="match status" value="1"/>
</dbReference>
<comment type="similarity">
    <text evidence="1">Belongs to the ATP-dependent AMP-binding enzyme family.</text>
</comment>
<dbReference type="InterPro" id="IPR051087">
    <property type="entry name" value="Mitochondrial_ACSM"/>
</dbReference>
<dbReference type="PROSITE" id="PS00455">
    <property type="entry name" value="AMP_BINDING"/>
    <property type="match status" value="1"/>
</dbReference>
<gene>
    <name evidence="8" type="ORF">IAB14_01485</name>
</gene>
<dbReference type="InterPro" id="IPR025110">
    <property type="entry name" value="AMP-bd_C"/>
</dbReference>
<organism evidence="8 9">
    <name type="scientific">Candidatus Stercoripulliclostridium merdipullorum</name>
    <dbReference type="NCBI Taxonomy" id="2840952"/>
    <lineage>
        <taxon>Bacteria</taxon>
        <taxon>Bacillati</taxon>
        <taxon>Bacillota</taxon>
        <taxon>Clostridia</taxon>
        <taxon>Eubacteriales</taxon>
        <taxon>Candidatus Stercoripulliclostridium</taxon>
    </lineage>
</organism>
<keyword evidence="5" id="KW-1133">Transmembrane helix</keyword>
<dbReference type="SUPFAM" id="SSF56801">
    <property type="entry name" value="Acetyl-CoA synthetase-like"/>
    <property type="match status" value="1"/>
</dbReference>
<evidence type="ECO:0000313" key="8">
    <source>
        <dbReference type="EMBL" id="HIU99769.1"/>
    </source>
</evidence>
<reference evidence="8" key="2">
    <citation type="journal article" date="2021" name="PeerJ">
        <title>Extensive microbial diversity within the chicken gut microbiome revealed by metagenomics and culture.</title>
        <authorList>
            <person name="Gilroy R."/>
            <person name="Ravi A."/>
            <person name="Getino M."/>
            <person name="Pursley I."/>
            <person name="Horton D.L."/>
            <person name="Alikhan N.F."/>
            <person name="Baker D."/>
            <person name="Gharbi K."/>
            <person name="Hall N."/>
            <person name="Watson M."/>
            <person name="Adriaenssens E.M."/>
            <person name="Foster-Nyarko E."/>
            <person name="Jarju S."/>
            <person name="Secka A."/>
            <person name="Antonio M."/>
            <person name="Oren A."/>
            <person name="Chaudhuri R.R."/>
            <person name="La Ragione R."/>
            <person name="Hildebrand F."/>
            <person name="Pallen M.J."/>
        </authorList>
    </citation>
    <scope>NUCLEOTIDE SEQUENCE</scope>
    <source>
        <strain evidence="8">23406</strain>
    </source>
</reference>
<evidence type="ECO:0000256" key="1">
    <source>
        <dbReference type="ARBA" id="ARBA00006432"/>
    </source>
</evidence>
<proteinExistence type="inferred from homology"/>
<feature type="transmembrane region" description="Helical" evidence="5">
    <location>
        <begin position="98"/>
        <end position="119"/>
    </location>
</feature>
<evidence type="ECO:0000256" key="4">
    <source>
        <dbReference type="ARBA" id="ARBA00022840"/>
    </source>
</evidence>
<dbReference type="InterPro" id="IPR000873">
    <property type="entry name" value="AMP-dep_synth/lig_dom"/>
</dbReference>
<evidence type="ECO:0000259" key="7">
    <source>
        <dbReference type="Pfam" id="PF13193"/>
    </source>
</evidence>
<protein>
    <submittedName>
        <fullName evidence="8">AMP-binding protein</fullName>
    </submittedName>
</protein>
<dbReference type="GO" id="GO:0016405">
    <property type="term" value="F:CoA-ligase activity"/>
    <property type="evidence" value="ECO:0007669"/>
    <property type="project" value="UniProtKB-ARBA"/>
</dbReference>
<dbReference type="InterPro" id="IPR020845">
    <property type="entry name" value="AMP-binding_CS"/>
</dbReference>
<dbReference type="InterPro" id="IPR045851">
    <property type="entry name" value="AMP-bd_C_sf"/>
</dbReference>
<comment type="caution">
    <text evidence="8">The sequence shown here is derived from an EMBL/GenBank/DDBJ whole genome shotgun (WGS) entry which is preliminary data.</text>
</comment>
<dbReference type="FunFam" id="3.30.300.30:FF:000005">
    <property type="entry name" value="Acyl-coenzyme A synthetase ACSM5, mitochondrial"/>
    <property type="match status" value="1"/>
</dbReference>
<dbReference type="PANTHER" id="PTHR43605:SF10">
    <property type="entry name" value="ACYL-COA SYNTHETASE MEDIUM CHAIN FAMILY MEMBER 3"/>
    <property type="match status" value="1"/>
</dbReference>
<keyword evidence="3" id="KW-0547">Nucleotide-binding</keyword>